<dbReference type="AlphaFoldDB" id="A0A173UCF2"/>
<dbReference type="EC" id="3.5.1.28" evidence="2"/>
<dbReference type="InterPro" id="IPR002508">
    <property type="entry name" value="MurNAc-LAA_cat"/>
</dbReference>
<evidence type="ECO:0000259" key="1">
    <source>
        <dbReference type="SMART" id="SM00646"/>
    </source>
</evidence>
<evidence type="ECO:0000313" key="3">
    <source>
        <dbReference type="Proteomes" id="UP000095495"/>
    </source>
</evidence>
<proteinExistence type="predicted"/>
<dbReference type="InterPro" id="IPR050695">
    <property type="entry name" value="N-acetylmuramoyl_amidase_3"/>
</dbReference>
<dbReference type="PANTHER" id="PTHR30404:SF8">
    <property type="entry name" value="AUTOLYSIN PH-RELATED"/>
    <property type="match status" value="1"/>
</dbReference>
<dbReference type="RefSeq" id="WP_055263670.1">
    <property type="nucleotide sequence ID" value="NZ_CYXV01000014.1"/>
</dbReference>
<sequence length="181" mass="19908">MKINVHAGHNPDGKIACGAVGLIKESTEARKVKKEVIRLLRKKGHKVYDCTCTNGTSQTDVLKRIVTKCNKHKVDLDISIHFNCGVGDKKGNGKTTGTEVYVYSEKSAAKPAAERVVEEIAALGFKNRGVKIRTDLYVLRRTNSPAMLIECCFVDDKDDVKLYDAKKMAAAIVDGINSQKK</sequence>
<dbReference type="GO" id="GO:0009253">
    <property type="term" value="P:peptidoglycan catabolic process"/>
    <property type="evidence" value="ECO:0007669"/>
    <property type="project" value="InterPro"/>
</dbReference>
<dbReference type="Gene3D" id="3.40.630.40">
    <property type="entry name" value="Zn-dependent exopeptidases"/>
    <property type="match status" value="1"/>
</dbReference>
<protein>
    <submittedName>
        <fullName evidence="2">N-acetylmuramoyl-L-alanine amidase LytC</fullName>
        <ecNumber evidence="2">3.5.1.28</ecNumber>
    </submittedName>
</protein>
<keyword evidence="2" id="KW-0378">Hydrolase</keyword>
<dbReference type="PANTHER" id="PTHR30404">
    <property type="entry name" value="N-ACETYLMURAMOYL-L-ALANINE AMIDASE"/>
    <property type="match status" value="1"/>
</dbReference>
<dbReference type="SUPFAM" id="SSF53187">
    <property type="entry name" value="Zn-dependent exopeptidases"/>
    <property type="match status" value="1"/>
</dbReference>
<organism evidence="2 3">
    <name type="scientific">Roseburia faecis</name>
    <dbReference type="NCBI Taxonomy" id="301302"/>
    <lineage>
        <taxon>Bacteria</taxon>
        <taxon>Bacillati</taxon>
        <taxon>Bacillota</taxon>
        <taxon>Clostridia</taxon>
        <taxon>Lachnospirales</taxon>
        <taxon>Lachnospiraceae</taxon>
        <taxon>Roseburia</taxon>
    </lineage>
</organism>
<feature type="domain" description="MurNAc-LAA" evidence="1">
    <location>
        <begin position="66"/>
        <end position="177"/>
    </location>
</feature>
<dbReference type="Proteomes" id="UP000095495">
    <property type="component" value="Unassembled WGS sequence"/>
</dbReference>
<dbReference type="GO" id="GO:0008745">
    <property type="term" value="F:N-acetylmuramoyl-L-alanine amidase activity"/>
    <property type="evidence" value="ECO:0007669"/>
    <property type="project" value="UniProtKB-EC"/>
</dbReference>
<dbReference type="EMBL" id="CYXV01000014">
    <property type="protein sequence ID" value="CUN12130.1"/>
    <property type="molecule type" value="Genomic_DNA"/>
</dbReference>
<gene>
    <name evidence="2" type="primary">lytC_4</name>
    <name evidence="2" type="ORF">ERS852420_02818</name>
</gene>
<accession>A0A173UCF2</accession>
<dbReference type="SMART" id="SM00646">
    <property type="entry name" value="Ami_3"/>
    <property type="match status" value="1"/>
</dbReference>
<reference evidence="2 3" key="1">
    <citation type="submission" date="2015-09" db="EMBL/GenBank/DDBJ databases">
        <authorList>
            <consortium name="Pathogen Informatics"/>
        </authorList>
    </citation>
    <scope>NUCLEOTIDE SEQUENCE [LARGE SCALE GENOMIC DNA]</scope>
    <source>
        <strain evidence="2 3">2789STDY5608863</strain>
    </source>
</reference>
<name>A0A173UCF2_9FIRM</name>
<dbReference type="CDD" id="cd02696">
    <property type="entry name" value="MurNAc-LAA"/>
    <property type="match status" value="1"/>
</dbReference>
<dbReference type="Pfam" id="PF01520">
    <property type="entry name" value="Amidase_3"/>
    <property type="match status" value="1"/>
</dbReference>
<dbReference type="GO" id="GO:0030288">
    <property type="term" value="C:outer membrane-bounded periplasmic space"/>
    <property type="evidence" value="ECO:0007669"/>
    <property type="project" value="TreeGrafter"/>
</dbReference>
<evidence type="ECO:0000313" key="2">
    <source>
        <dbReference type="EMBL" id="CUN12130.1"/>
    </source>
</evidence>